<organism evidence="2 3">
    <name type="scientific">Marvinbryantia formatexigens DSM 14469</name>
    <dbReference type="NCBI Taxonomy" id="478749"/>
    <lineage>
        <taxon>Bacteria</taxon>
        <taxon>Bacillati</taxon>
        <taxon>Bacillota</taxon>
        <taxon>Clostridia</taxon>
        <taxon>Lachnospirales</taxon>
        <taxon>Lachnospiraceae</taxon>
        <taxon>Marvinbryantia</taxon>
    </lineage>
</organism>
<name>C6LKS1_9FIRM</name>
<evidence type="ECO:0000256" key="1">
    <source>
        <dbReference type="SAM" id="MobiDB-lite"/>
    </source>
</evidence>
<gene>
    <name evidence="2" type="ORF">BRYFOR_09268</name>
</gene>
<dbReference type="AlphaFoldDB" id="C6LKS1"/>
<keyword evidence="3" id="KW-1185">Reference proteome</keyword>
<evidence type="ECO:0000313" key="2">
    <source>
        <dbReference type="EMBL" id="EET58808.1"/>
    </source>
</evidence>
<comment type="caution">
    <text evidence="2">The sequence shown here is derived from an EMBL/GenBank/DDBJ whole genome shotgun (WGS) entry which is preliminary data.</text>
</comment>
<proteinExistence type="predicted"/>
<evidence type="ECO:0000313" key="3">
    <source>
        <dbReference type="Proteomes" id="UP000005561"/>
    </source>
</evidence>
<feature type="region of interest" description="Disordered" evidence="1">
    <location>
        <begin position="1"/>
        <end position="34"/>
    </location>
</feature>
<accession>C6LKS1</accession>
<reference evidence="2" key="1">
    <citation type="submission" date="2009-07" db="EMBL/GenBank/DDBJ databases">
        <authorList>
            <person name="Weinstock G."/>
            <person name="Sodergren E."/>
            <person name="Clifton S."/>
            <person name="Fulton L."/>
            <person name="Fulton B."/>
            <person name="Courtney L."/>
            <person name="Fronick C."/>
            <person name="Harrison M."/>
            <person name="Strong C."/>
            <person name="Farmer C."/>
            <person name="Delahaunty K."/>
            <person name="Markovic C."/>
            <person name="Hall O."/>
            <person name="Minx P."/>
            <person name="Tomlinson C."/>
            <person name="Mitreva M."/>
            <person name="Nelson J."/>
            <person name="Hou S."/>
            <person name="Wollam A."/>
            <person name="Pepin K.H."/>
            <person name="Johnson M."/>
            <person name="Bhonagiri V."/>
            <person name="Nash W.E."/>
            <person name="Warren W."/>
            <person name="Chinwalla A."/>
            <person name="Mardis E.R."/>
            <person name="Wilson R.K."/>
        </authorList>
    </citation>
    <scope>NUCLEOTIDE SEQUENCE [LARGE SCALE GENOMIC DNA]</scope>
    <source>
        <strain evidence="2">DSM 14469</strain>
    </source>
</reference>
<dbReference type="Proteomes" id="UP000005561">
    <property type="component" value="Unassembled WGS sequence"/>
</dbReference>
<sequence length="96" mass="10090">MAHSGAAGENPGCSEEEQHEKSDMKPAGSRKREPVLMKWGTATAAAGCSVMKEERAAVCVFSCFYVKGKGQPATLHGTEAGKREPACFTGTALRCA</sequence>
<feature type="compositionally biased region" description="Basic and acidic residues" evidence="1">
    <location>
        <begin position="16"/>
        <end position="34"/>
    </location>
</feature>
<protein>
    <submittedName>
        <fullName evidence="2">Uncharacterized protein</fullName>
    </submittedName>
</protein>
<dbReference type="EMBL" id="ACCL02000025">
    <property type="protein sequence ID" value="EET58808.1"/>
    <property type="molecule type" value="Genomic_DNA"/>
</dbReference>